<dbReference type="SUPFAM" id="SSF51126">
    <property type="entry name" value="Pectin lyase-like"/>
    <property type="match status" value="2"/>
</dbReference>
<organism evidence="1 2">
    <name type="scientific">Chroococcidiopsis cubana SAG 39.79</name>
    <dbReference type="NCBI Taxonomy" id="388085"/>
    <lineage>
        <taxon>Bacteria</taxon>
        <taxon>Bacillati</taxon>
        <taxon>Cyanobacteriota</taxon>
        <taxon>Cyanophyceae</taxon>
        <taxon>Chroococcidiopsidales</taxon>
        <taxon>Chroococcidiopsidaceae</taxon>
        <taxon>Chroococcidiopsis</taxon>
    </lineage>
</organism>
<dbReference type="Proteomes" id="UP000282574">
    <property type="component" value="Unassembled WGS sequence"/>
</dbReference>
<dbReference type="AlphaFoldDB" id="A0AB37UIJ2"/>
<name>A0AB37UIJ2_9CYAN</name>
<dbReference type="Gene3D" id="2.160.20.10">
    <property type="entry name" value="Single-stranded right-handed beta-helix, Pectin lyase-like"/>
    <property type="match status" value="2"/>
</dbReference>
<dbReference type="InterPro" id="IPR011050">
    <property type="entry name" value="Pectin_lyase_fold/virulence"/>
</dbReference>
<protein>
    <recommendedName>
        <fullName evidence="3">Filamentous haemagglutinin FhaB/tRNA nuclease CdiA-like TPS domain-containing protein</fullName>
    </recommendedName>
</protein>
<comment type="caution">
    <text evidence="1">The sequence shown here is derived from an EMBL/GenBank/DDBJ whole genome shotgun (WGS) entry which is preliminary data.</text>
</comment>
<accession>A0AB37UIJ2</accession>
<reference evidence="1 2" key="1">
    <citation type="journal article" date="2019" name="Genome Biol. Evol.">
        <title>Day and night: Metabolic profiles and evolutionary relationships of six axenic non-marine cyanobacteria.</title>
        <authorList>
            <person name="Will S.E."/>
            <person name="Henke P."/>
            <person name="Boedeker C."/>
            <person name="Huang S."/>
            <person name="Brinkmann H."/>
            <person name="Rohde M."/>
            <person name="Jarek M."/>
            <person name="Friedl T."/>
            <person name="Seufert S."/>
            <person name="Schumacher M."/>
            <person name="Overmann J."/>
            <person name="Neumann-Schaal M."/>
            <person name="Petersen J."/>
        </authorList>
    </citation>
    <scope>NUCLEOTIDE SEQUENCE [LARGE SCALE GENOMIC DNA]</scope>
    <source>
        <strain evidence="1 2">SAG 39.79</strain>
    </source>
</reference>
<gene>
    <name evidence="1" type="ORF">DSM107010_34640</name>
</gene>
<evidence type="ECO:0000313" key="2">
    <source>
        <dbReference type="Proteomes" id="UP000282574"/>
    </source>
</evidence>
<dbReference type="RefSeq" id="WP_127023508.1">
    <property type="nucleotide sequence ID" value="NZ_JAVKZF010000004.1"/>
</dbReference>
<keyword evidence="2" id="KW-1185">Reference proteome</keyword>
<sequence length="629" mass="63353">MQAFSVGRGNAGNVTVNAGGHVFLEDRSAIFSAVTQTEQFRGEGEGGDINIRARSLSLSSGSQIAASTEGRGNAGNIRIDAADSVDGRDGSVVQAVSLGEGNAGIITITAGDRVAFDGVGANGFSSGAFSSVEGDAFRGDRRAGDVNIEARSLSLSNGAILETSTRNSGNAGNIQLNINDSVSISGGAILRAVSTSQGNSGNVTINAGGLIFIDGRGSTGVSSGIINSLGVVPQFGGNRRGGDIRISGRSLSVTNGAQVGAITVGQGNVGNIQVDVTDDVLIGGGSVLQTILGARGNAGNITINAGNRISLDGESGVFSAVVQTEQFRGEGEGGDINIRARSLSLTNGAQLNASNIAQGGAGSIDVGVRSLDLDQGNIFAITNSGDGGNIQLRTSKSLRLRNSSQIATSAGLAQLAGDGGNITIVTPLLVANFDGNNDIVGNAFGSRGGRVEINTQSAIGLTPRSIPELRALLGTDDPTLLDPSRLPSNDVASLSSFSLNFDSGEVFSASDLVELPTTPVDASALVATGCPSGVENRFVVTGGGGLPPAPGDKLSADALLTDWATLTAPETQNRATVETTTPEVADTAIAPLVEATTWQFGSKGEIVLTNADPATPNQFEATPSNCPSS</sequence>
<dbReference type="EMBL" id="RSCK01000029">
    <property type="protein sequence ID" value="RUT11195.1"/>
    <property type="molecule type" value="Genomic_DNA"/>
</dbReference>
<evidence type="ECO:0000313" key="1">
    <source>
        <dbReference type="EMBL" id="RUT11195.1"/>
    </source>
</evidence>
<evidence type="ECO:0008006" key="3">
    <source>
        <dbReference type="Google" id="ProtNLM"/>
    </source>
</evidence>
<proteinExistence type="predicted"/>
<dbReference type="InterPro" id="IPR012334">
    <property type="entry name" value="Pectin_lyas_fold"/>
</dbReference>